<dbReference type="GO" id="GO:0005737">
    <property type="term" value="C:cytoplasm"/>
    <property type="evidence" value="ECO:0007669"/>
    <property type="project" value="UniProtKB-ARBA"/>
</dbReference>
<protein>
    <recommendedName>
        <fullName evidence="6">DNA-directed RNA polymerase III subunit RPC6</fullName>
        <shortName evidence="6">RNA polymerase III subunit C6</shortName>
    </recommendedName>
</protein>
<evidence type="ECO:0000313" key="8">
    <source>
        <dbReference type="RefSeq" id="XP_008813399.2"/>
    </source>
</evidence>
<dbReference type="SUPFAM" id="SSF46785">
    <property type="entry name" value="Winged helix' DNA-binding domain"/>
    <property type="match status" value="1"/>
</dbReference>
<evidence type="ECO:0000256" key="6">
    <source>
        <dbReference type="PIRNR" id="PIRNR028763"/>
    </source>
</evidence>
<evidence type="ECO:0000256" key="2">
    <source>
        <dbReference type="ARBA" id="ARBA00011038"/>
    </source>
</evidence>
<dbReference type="GO" id="GO:0006383">
    <property type="term" value="P:transcription by RNA polymerase III"/>
    <property type="evidence" value="ECO:0007669"/>
    <property type="project" value="UniProtKB-UniRule"/>
</dbReference>
<reference evidence="8 9" key="1">
    <citation type="submission" date="2025-04" db="UniProtKB">
        <authorList>
            <consortium name="RefSeq"/>
        </authorList>
    </citation>
    <scope>IDENTIFICATION</scope>
    <source>
        <tissue evidence="8 9">Young leaves</tissue>
    </source>
</reference>
<dbReference type="RefSeq" id="XP_008813399.2">
    <property type="nucleotide sequence ID" value="XM_008815177.3"/>
</dbReference>
<dbReference type="InterPro" id="IPR036390">
    <property type="entry name" value="WH_DNA-bd_sf"/>
</dbReference>
<sequence>MLPQKRPHPDSKTKLPPLSETERVLYELIKSKQNLGIWTADMKRETGLQTTVVTKTLKSLQNKNLIKDVVNIHNKARKIYMAVEFEPSKEISGGSWYSDGSLDTDFIRILREQCLKHIERLQVATMEAIYKSIQESRVFKVECTMQQIVEIVNAMVLDKEVEELKSTGIGDFSKVQSGKICYRSLKGREGPKVGSFSSIPCGVCPRISECTPDGIISPKTCIYYNKWLKLEF</sequence>
<keyword evidence="7" id="KW-1185">Reference proteome</keyword>
<dbReference type="Proteomes" id="UP000228380">
    <property type="component" value="Unplaced"/>
</dbReference>
<dbReference type="GO" id="GO:0005666">
    <property type="term" value="C:RNA polymerase III complex"/>
    <property type="evidence" value="ECO:0007669"/>
    <property type="project" value="UniProtKB-UniRule"/>
</dbReference>
<evidence type="ECO:0000256" key="3">
    <source>
        <dbReference type="ARBA" id="ARBA00022478"/>
    </source>
</evidence>
<comment type="subcellular location">
    <subcellularLocation>
        <location evidence="1 6">Nucleus</location>
    </subcellularLocation>
</comment>
<gene>
    <name evidence="8 9" type="primary">LOC103724044</name>
</gene>
<dbReference type="OrthoDB" id="613763at2759"/>
<keyword evidence="5 6" id="KW-0539">Nucleus</keyword>
<dbReference type="InterPro" id="IPR016049">
    <property type="entry name" value="RNA_pol_Rpc34-like"/>
</dbReference>
<evidence type="ECO:0000256" key="4">
    <source>
        <dbReference type="ARBA" id="ARBA00023163"/>
    </source>
</evidence>
<evidence type="ECO:0000256" key="5">
    <source>
        <dbReference type="ARBA" id="ARBA00023242"/>
    </source>
</evidence>
<dbReference type="KEGG" id="pda:103724044"/>
<dbReference type="GO" id="GO:0005654">
    <property type="term" value="C:nucleoplasm"/>
    <property type="evidence" value="ECO:0007669"/>
    <property type="project" value="UniProtKB-ARBA"/>
</dbReference>
<dbReference type="FunFam" id="1.10.10.10:FF:000116">
    <property type="entry name" value="DNA-directed RNA polymerase III subunit RPC6"/>
    <property type="match status" value="1"/>
</dbReference>
<accession>A0A8B7D580</accession>
<dbReference type="InterPro" id="IPR007832">
    <property type="entry name" value="RNA_pol_Rpc34"/>
</dbReference>
<comment type="function">
    <text evidence="6">DNA-dependent RNA polymerase catalyzes the transcription of DNA into RNA using the four ribonucleoside triphosphates as substrates. Specific peripheric component of RNA polymerase III which synthesizes small RNAs, such as 5S rRNA and tRNAs.</text>
</comment>
<name>A0A8B7D580_PHODC</name>
<dbReference type="InterPro" id="IPR036388">
    <property type="entry name" value="WH-like_DNA-bd_sf"/>
</dbReference>
<evidence type="ECO:0000313" key="7">
    <source>
        <dbReference type="Proteomes" id="UP000228380"/>
    </source>
</evidence>
<dbReference type="Gene3D" id="1.10.10.10">
    <property type="entry name" value="Winged helix-like DNA-binding domain superfamily/Winged helix DNA-binding domain"/>
    <property type="match status" value="1"/>
</dbReference>
<organism evidence="7 9">
    <name type="scientific">Phoenix dactylifera</name>
    <name type="common">Date palm</name>
    <dbReference type="NCBI Taxonomy" id="42345"/>
    <lineage>
        <taxon>Eukaryota</taxon>
        <taxon>Viridiplantae</taxon>
        <taxon>Streptophyta</taxon>
        <taxon>Embryophyta</taxon>
        <taxon>Tracheophyta</taxon>
        <taxon>Spermatophyta</taxon>
        <taxon>Magnoliopsida</taxon>
        <taxon>Liliopsida</taxon>
        <taxon>Arecaceae</taxon>
        <taxon>Coryphoideae</taxon>
        <taxon>Phoeniceae</taxon>
        <taxon>Phoenix</taxon>
    </lineage>
</organism>
<keyword evidence="3 6" id="KW-0240">DNA-directed RNA polymerase</keyword>
<evidence type="ECO:0000313" key="9">
    <source>
        <dbReference type="RefSeq" id="XP_008813400.2"/>
    </source>
</evidence>
<dbReference type="GeneID" id="103724044"/>
<dbReference type="PIRSF" id="PIRSF028763">
    <property type="entry name" value="RNA_pol_Rpc34"/>
    <property type="match status" value="1"/>
</dbReference>
<evidence type="ECO:0000256" key="1">
    <source>
        <dbReference type="ARBA" id="ARBA00004123"/>
    </source>
</evidence>
<dbReference type="AlphaFoldDB" id="A0A8B7D580"/>
<dbReference type="Pfam" id="PF05158">
    <property type="entry name" value="RNA_pol_Rpc34"/>
    <property type="match status" value="2"/>
</dbReference>
<comment type="similarity">
    <text evidence="2 6">Belongs to the eukaryotic RPC34/RPC39 RNA polymerase subunit family.</text>
</comment>
<dbReference type="PANTHER" id="PTHR12780">
    <property type="entry name" value="RNA POLYMERASE III DNA DIRECTED , 39KD SUBUNIT-RELATED"/>
    <property type="match status" value="1"/>
</dbReference>
<keyword evidence="4 6" id="KW-0804">Transcription</keyword>
<dbReference type="RefSeq" id="XP_008813400.2">
    <property type="nucleotide sequence ID" value="XM_008815178.3"/>
</dbReference>
<proteinExistence type="inferred from homology"/>